<feature type="disulfide bond" evidence="1">
    <location>
        <begin position="502"/>
        <end position="511"/>
    </location>
</feature>
<keyword evidence="1" id="KW-1015">Disulfide bond</keyword>
<keyword evidence="2" id="KW-0472">Membrane</keyword>
<reference evidence="5" key="2">
    <citation type="submission" date="2020-12" db="EMBL/GenBank/DDBJ databases">
        <title>New Spironucleus salmonicida genome in near-complete chromosomes.</title>
        <authorList>
            <person name="Xu F."/>
            <person name="Kurt Z."/>
            <person name="Jimenez-Gonzalez A."/>
            <person name="Astvaldsson A."/>
            <person name="Andersson J.O."/>
            <person name="Svard S.G."/>
        </authorList>
    </citation>
    <scope>NUCLEOTIDE SEQUENCE</scope>
    <source>
        <strain evidence="5">ATCC 50377</strain>
    </source>
</reference>
<name>V6LQ38_9EUKA</name>
<dbReference type="PROSITE" id="PS01248">
    <property type="entry name" value="EGF_LAM_1"/>
    <property type="match status" value="3"/>
</dbReference>
<evidence type="ECO:0000256" key="2">
    <source>
        <dbReference type="SAM" id="Phobius"/>
    </source>
</evidence>
<dbReference type="SMART" id="SM00181">
    <property type="entry name" value="EGF"/>
    <property type="match status" value="10"/>
</dbReference>
<dbReference type="OrthoDB" id="283575at2759"/>
<sequence length="639" mass="68699">MPCNDDKDCGQGTCVENVCQCNQGYTGDACKTCDQGYTQTRQGCLKECSSRDCPRAFVCADGIVPGKKVCTCATENFDPSLSCLHCKDGFNMSDGLCLPQSCFAGDIICSEHGICDFGCECFNNYTGQQCDTCDQGSIKAPDGSCLRECITVKGELKCMLPGLKCNSKLVSGKNVCVCQDKFADPDHNCFSCVSGYSKTKQGCIIDSCVFQNKVCNNEGDCFGSSCECNDGYQGNKCEVCQNTSEVMTTDGKCIPAACIDRATGHECSANGTCNISLKKCSCKTGYTGLQCNSCTEDFRLIDQRCQPNSCFVFEYDQHACSNNGICNEQGDCVCNGMSGGIHCESCRHGFDKVDGGDCIAEVCVVNNKQCNGFGHCISINDDSRCLCKNGYDGQSRCVDCEKGYQNITDECVSINCIGRSSPLPCSGNGSCQVLDIVSEIYGCACKPGFIGRFCDDCNTDLGFVVTNNHTCVNQVCVGRDQYECSGNGECINAEGNLFQCRCTSGATGKFCQDCNEGFFKVREGKCVFESCISDAKECSGNGHCRQLGLNHRCICDDQFDSLTNCQSCVEGYSLKDGRCLEGSVNKLSGGAIAGIVIGILILISLIALIIFFIMRRKPNNTVQKTSAVTKDLASGQKFI</sequence>
<gene>
    <name evidence="4" type="ORF">SS50377_13283</name>
    <name evidence="5" type="ORF">SS50377_22645</name>
</gene>
<dbReference type="EMBL" id="AUWU02000003">
    <property type="protein sequence ID" value="KAH0575026.1"/>
    <property type="molecule type" value="Genomic_DNA"/>
</dbReference>
<dbReference type="Gene3D" id="2.10.25.10">
    <property type="entry name" value="Laminin"/>
    <property type="match status" value="1"/>
</dbReference>
<keyword evidence="2" id="KW-0812">Transmembrane</keyword>
<evidence type="ECO:0000259" key="3">
    <source>
        <dbReference type="PROSITE" id="PS50026"/>
    </source>
</evidence>
<evidence type="ECO:0000313" key="6">
    <source>
        <dbReference type="Proteomes" id="UP000018208"/>
    </source>
</evidence>
<dbReference type="VEuPathDB" id="GiardiaDB:SS50377_22645"/>
<feature type="disulfide bond" evidence="1">
    <location>
        <begin position="445"/>
        <end position="454"/>
    </location>
</feature>
<evidence type="ECO:0000256" key="1">
    <source>
        <dbReference type="PROSITE-ProRule" id="PRU00076"/>
    </source>
</evidence>
<keyword evidence="2" id="KW-1133">Transmembrane helix</keyword>
<dbReference type="EMBL" id="KI546071">
    <property type="protein sequence ID" value="EST46690.1"/>
    <property type="molecule type" value="Genomic_DNA"/>
</dbReference>
<keyword evidence="6" id="KW-1185">Reference proteome</keyword>
<dbReference type="Proteomes" id="UP000018208">
    <property type="component" value="Unassembled WGS sequence"/>
</dbReference>
<dbReference type="InterPro" id="IPR002049">
    <property type="entry name" value="LE_dom"/>
</dbReference>
<keyword evidence="1" id="KW-0245">EGF-like domain</keyword>
<feature type="domain" description="EGF-like" evidence="3">
    <location>
        <begin position="412"/>
        <end position="455"/>
    </location>
</feature>
<reference evidence="4 5" key="1">
    <citation type="journal article" date="2014" name="PLoS Genet.">
        <title>The Genome of Spironucleus salmonicida Highlights a Fish Pathogen Adapted to Fluctuating Environments.</title>
        <authorList>
            <person name="Xu F."/>
            <person name="Jerlstrom-Hultqvist J."/>
            <person name="Einarsson E."/>
            <person name="Astvaldsson A."/>
            <person name="Svard S.G."/>
            <person name="Andersson J.O."/>
        </authorList>
    </citation>
    <scope>NUCLEOTIDE SEQUENCE</scope>
    <source>
        <strain evidence="5">ATCC 50377</strain>
    </source>
</reference>
<organism evidence="4">
    <name type="scientific">Spironucleus salmonicida</name>
    <dbReference type="NCBI Taxonomy" id="348837"/>
    <lineage>
        <taxon>Eukaryota</taxon>
        <taxon>Metamonada</taxon>
        <taxon>Diplomonadida</taxon>
        <taxon>Hexamitidae</taxon>
        <taxon>Hexamitinae</taxon>
        <taxon>Spironucleus</taxon>
    </lineage>
</organism>
<feature type="domain" description="EGF-like" evidence="3">
    <location>
        <begin position="472"/>
        <end position="512"/>
    </location>
</feature>
<dbReference type="AlphaFoldDB" id="V6LQ38"/>
<dbReference type="InterPro" id="IPR000742">
    <property type="entry name" value="EGF"/>
</dbReference>
<evidence type="ECO:0000313" key="4">
    <source>
        <dbReference type="EMBL" id="EST46690.1"/>
    </source>
</evidence>
<dbReference type="PROSITE" id="PS50026">
    <property type="entry name" value="EGF_3"/>
    <property type="match status" value="4"/>
</dbReference>
<comment type="caution">
    <text evidence="1">Lacks conserved residue(s) required for the propagation of feature annotation.</text>
</comment>
<dbReference type="SMART" id="SM00180">
    <property type="entry name" value="EGF_Lam"/>
    <property type="match status" value="4"/>
</dbReference>
<accession>V6LQ38</accession>
<feature type="domain" description="EGF-like" evidence="3">
    <location>
        <begin position="254"/>
        <end position="292"/>
    </location>
</feature>
<dbReference type="PROSITE" id="PS00022">
    <property type="entry name" value="EGF_1"/>
    <property type="match status" value="5"/>
</dbReference>
<proteinExistence type="predicted"/>
<protein>
    <submittedName>
        <fullName evidence="4 5">Tenascin</fullName>
    </submittedName>
</protein>
<feature type="disulfide bond" evidence="1">
    <location>
        <begin position="282"/>
        <end position="291"/>
    </location>
</feature>
<evidence type="ECO:0000313" key="5">
    <source>
        <dbReference type="EMBL" id="KAH0575026.1"/>
    </source>
</evidence>
<feature type="transmembrane region" description="Helical" evidence="2">
    <location>
        <begin position="591"/>
        <end position="614"/>
    </location>
</feature>
<feature type="domain" description="EGF-like" evidence="3">
    <location>
        <begin position="359"/>
        <end position="398"/>
    </location>
</feature>